<gene>
    <name evidence="2" type="ORF">HOLDEFILI_00530</name>
</gene>
<organism evidence="2 3">
    <name type="scientific">Holdemania filiformis DSM 12042</name>
    <dbReference type="NCBI Taxonomy" id="545696"/>
    <lineage>
        <taxon>Bacteria</taxon>
        <taxon>Bacillati</taxon>
        <taxon>Bacillota</taxon>
        <taxon>Erysipelotrichia</taxon>
        <taxon>Erysipelotrichales</taxon>
        <taxon>Erysipelotrichaceae</taxon>
        <taxon>Holdemania</taxon>
    </lineage>
</organism>
<dbReference type="Proteomes" id="UP000005950">
    <property type="component" value="Unassembled WGS sequence"/>
</dbReference>
<dbReference type="HOGENOM" id="CLU_3217199_0_0_9"/>
<protein>
    <submittedName>
        <fullName evidence="2">Uncharacterized protein</fullName>
    </submittedName>
</protein>
<dbReference type="EMBL" id="ACCF01000037">
    <property type="protein sequence ID" value="EEF69293.1"/>
    <property type="molecule type" value="Genomic_DNA"/>
</dbReference>
<dbReference type="STRING" id="545696.HOLDEFILI_00530"/>
<feature type="region of interest" description="Disordered" evidence="1">
    <location>
        <begin position="17"/>
        <end position="44"/>
    </location>
</feature>
<evidence type="ECO:0000256" key="1">
    <source>
        <dbReference type="SAM" id="MobiDB-lite"/>
    </source>
</evidence>
<comment type="caution">
    <text evidence="2">The sequence shown here is derived from an EMBL/GenBank/DDBJ whole genome shotgun (WGS) entry which is preliminary data.</text>
</comment>
<reference evidence="2 3" key="2">
    <citation type="submission" date="2009-02" db="EMBL/GenBank/DDBJ databases">
        <title>Draft genome sequence of Holdemania filiformis DSM 12042.</title>
        <authorList>
            <person name="Sudarsanam P."/>
            <person name="Ley R."/>
            <person name="Guruge J."/>
            <person name="Turnbaugh P.J."/>
            <person name="Mahowald M."/>
            <person name="Liep D."/>
            <person name="Gordon J."/>
        </authorList>
    </citation>
    <scope>NUCLEOTIDE SEQUENCE [LARGE SCALE GENOMIC DNA]</scope>
    <source>
        <strain evidence="2 3">DSM 12042</strain>
    </source>
</reference>
<sequence length="44" mass="5012">MKKLGIKRFYNLEINPFLPGQQANGSVENDHGKLDNEGRKRGQL</sequence>
<proteinExistence type="predicted"/>
<accession>B9Y3Z9</accession>
<feature type="compositionally biased region" description="Basic and acidic residues" evidence="1">
    <location>
        <begin position="28"/>
        <end position="44"/>
    </location>
</feature>
<evidence type="ECO:0000313" key="3">
    <source>
        <dbReference type="Proteomes" id="UP000005950"/>
    </source>
</evidence>
<reference evidence="2 3" key="1">
    <citation type="submission" date="2008-12" db="EMBL/GenBank/DDBJ databases">
        <authorList>
            <person name="Fulton L."/>
            <person name="Clifton S."/>
            <person name="Fulton B."/>
            <person name="Xu J."/>
            <person name="Minx P."/>
            <person name="Pepin K.H."/>
            <person name="Johnson M."/>
            <person name="Bhonagiri V."/>
            <person name="Nash W.E."/>
            <person name="Mardis E.R."/>
            <person name="Wilson R.K."/>
        </authorList>
    </citation>
    <scope>NUCLEOTIDE SEQUENCE [LARGE SCALE GENOMIC DNA]</scope>
    <source>
        <strain evidence="2 3">DSM 12042</strain>
    </source>
</reference>
<name>B9Y3Z9_9FIRM</name>
<evidence type="ECO:0000313" key="2">
    <source>
        <dbReference type="EMBL" id="EEF69293.1"/>
    </source>
</evidence>
<dbReference type="AlphaFoldDB" id="B9Y3Z9"/>